<proteinExistence type="predicted"/>
<dbReference type="Proteomes" id="UP001595855">
    <property type="component" value="Unassembled WGS sequence"/>
</dbReference>
<reference evidence="2" key="1">
    <citation type="journal article" date="2019" name="Int. J. Syst. Evol. Microbiol.">
        <title>The Global Catalogue of Microorganisms (GCM) 10K type strain sequencing project: providing services to taxonomists for standard genome sequencing and annotation.</title>
        <authorList>
            <consortium name="The Broad Institute Genomics Platform"/>
            <consortium name="The Broad Institute Genome Sequencing Center for Infectious Disease"/>
            <person name="Wu L."/>
            <person name="Ma J."/>
        </authorList>
    </citation>
    <scope>NUCLEOTIDE SEQUENCE [LARGE SCALE GENOMIC DNA]</scope>
    <source>
        <strain evidence="2">CGMCC 4.1542</strain>
    </source>
</reference>
<dbReference type="InterPro" id="IPR036412">
    <property type="entry name" value="HAD-like_sf"/>
</dbReference>
<name>A0ABV9WZV2_9ACTN</name>
<dbReference type="Gene3D" id="3.40.50.1000">
    <property type="entry name" value="HAD superfamily/HAD-like"/>
    <property type="match status" value="1"/>
</dbReference>
<dbReference type="InterPro" id="IPR023214">
    <property type="entry name" value="HAD_sf"/>
</dbReference>
<sequence>MTVETDDERLRHLVRGARLVLWDFDGPICRLFARYAADRVADEMTRWLADRGMAGPLAPDGQRADGAREVPRADDPQEVLRAAHRRHPGSDLVAGLEEVYTSAELRAVPSAMPTAYADPLIRTWTALGSRLAVVTNNSPHAVRAYLAGRGLLPCFAPHIYGRTRDPHRLKPDPYTLRRALDGAGCDASATLMVGDSPADLAAATSVGVDFLGYARNDRKERQLRDAGAPVLVDSLEPVLRALWAR</sequence>
<dbReference type="RefSeq" id="WP_271416670.1">
    <property type="nucleotide sequence ID" value="NZ_BAAATN010000025.1"/>
</dbReference>
<keyword evidence="2" id="KW-1185">Reference proteome</keyword>
<protein>
    <submittedName>
        <fullName evidence="1">HAD family hydrolase</fullName>
        <ecNumber evidence="1">3.-.-.-</ecNumber>
    </submittedName>
</protein>
<keyword evidence="1" id="KW-0378">Hydrolase</keyword>
<organism evidence="1 2">
    <name type="scientific">Streptomyces lienomycini</name>
    <dbReference type="NCBI Taxonomy" id="284035"/>
    <lineage>
        <taxon>Bacteria</taxon>
        <taxon>Bacillati</taxon>
        <taxon>Actinomycetota</taxon>
        <taxon>Actinomycetes</taxon>
        <taxon>Kitasatosporales</taxon>
        <taxon>Streptomycetaceae</taxon>
        <taxon>Streptomyces</taxon>
    </lineage>
</organism>
<dbReference type="SUPFAM" id="SSF56784">
    <property type="entry name" value="HAD-like"/>
    <property type="match status" value="1"/>
</dbReference>
<evidence type="ECO:0000313" key="2">
    <source>
        <dbReference type="Proteomes" id="UP001595855"/>
    </source>
</evidence>
<evidence type="ECO:0000313" key="1">
    <source>
        <dbReference type="EMBL" id="MFC5017047.1"/>
    </source>
</evidence>
<dbReference type="CDD" id="cd01427">
    <property type="entry name" value="HAD_like"/>
    <property type="match status" value="1"/>
</dbReference>
<comment type="caution">
    <text evidence="1">The sequence shown here is derived from an EMBL/GenBank/DDBJ whole genome shotgun (WGS) entry which is preliminary data.</text>
</comment>
<dbReference type="Pfam" id="PF00702">
    <property type="entry name" value="Hydrolase"/>
    <property type="match status" value="1"/>
</dbReference>
<dbReference type="PANTHER" id="PTHR43434:SF1">
    <property type="entry name" value="PHOSPHOGLYCOLATE PHOSPHATASE"/>
    <property type="match status" value="1"/>
</dbReference>
<dbReference type="EC" id="3.-.-.-" evidence="1"/>
<dbReference type="PANTHER" id="PTHR43434">
    <property type="entry name" value="PHOSPHOGLYCOLATE PHOSPHATASE"/>
    <property type="match status" value="1"/>
</dbReference>
<accession>A0ABV9WZV2</accession>
<dbReference type="EMBL" id="JBHSJO010000001">
    <property type="protein sequence ID" value="MFC5017047.1"/>
    <property type="molecule type" value="Genomic_DNA"/>
</dbReference>
<dbReference type="InterPro" id="IPR050155">
    <property type="entry name" value="HAD-like_hydrolase_sf"/>
</dbReference>
<gene>
    <name evidence="1" type="ORF">ACFPRC_19510</name>
</gene>
<dbReference type="GO" id="GO:0016787">
    <property type="term" value="F:hydrolase activity"/>
    <property type="evidence" value="ECO:0007669"/>
    <property type="project" value="UniProtKB-KW"/>
</dbReference>